<keyword evidence="1" id="KW-0489">Methyltransferase</keyword>
<dbReference type="GO" id="GO:0008168">
    <property type="term" value="F:methyltransferase activity"/>
    <property type="evidence" value="ECO:0007669"/>
    <property type="project" value="UniProtKB-KW"/>
</dbReference>
<dbReference type="InterPro" id="IPR029063">
    <property type="entry name" value="SAM-dependent_MTases_sf"/>
</dbReference>
<evidence type="ECO:0000313" key="2">
    <source>
        <dbReference type="Proteomes" id="UP001597033"/>
    </source>
</evidence>
<gene>
    <name evidence="1" type="ORF">ACFQ2N_12930</name>
</gene>
<organism evidence="1 2">
    <name type="scientific">Pseudoxanthomonas kaohsiungensis</name>
    <dbReference type="NCBI Taxonomy" id="283923"/>
    <lineage>
        <taxon>Bacteria</taxon>
        <taxon>Pseudomonadati</taxon>
        <taxon>Pseudomonadota</taxon>
        <taxon>Gammaproteobacteria</taxon>
        <taxon>Lysobacterales</taxon>
        <taxon>Lysobacteraceae</taxon>
        <taxon>Pseudoxanthomonas</taxon>
    </lineage>
</organism>
<keyword evidence="1" id="KW-0808">Transferase</keyword>
<dbReference type="CDD" id="cd02440">
    <property type="entry name" value="AdoMet_MTases"/>
    <property type="match status" value="1"/>
</dbReference>
<sequence>MRTEQSRKALGQYMTPEWAASWLVEAFFADLTDQDVVLEPTCGEGAFLAAIPPHVHAIGIELDPELAAVARERTGRQVIVGDARMVDLPVKPTVIIGNPPFERRLVEQILERCYLLLPDGGRVAMVLPAFVLQTASTVHRLAQVWHVRQQMLPRNLFPRLQHPLCFVQLTKSEHTGLEGFALYEQVHQVSKLRARYRQLLAQGVRSTWAAVVQAALEQLGGRASLQELYHEIDGHRPTNNAFWHAKVRQTLQCIAYGHGNGVWELPGAATLPKVA</sequence>
<proteinExistence type="predicted"/>
<accession>A0ABW3LXZ1</accession>
<dbReference type="Proteomes" id="UP001597033">
    <property type="component" value="Unassembled WGS sequence"/>
</dbReference>
<name>A0ABW3LXZ1_9GAMM</name>
<dbReference type="EMBL" id="JBHTKN010000008">
    <property type="protein sequence ID" value="MFD1043251.1"/>
    <property type="molecule type" value="Genomic_DNA"/>
</dbReference>
<protein>
    <submittedName>
        <fullName evidence="1">Class I SAM-dependent methyltransferase</fullName>
    </submittedName>
</protein>
<reference evidence="2" key="1">
    <citation type="journal article" date="2019" name="Int. J. Syst. Evol. Microbiol.">
        <title>The Global Catalogue of Microorganisms (GCM) 10K type strain sequencing project: providing services to taxonomists for standard genome sequencing and annotation.</title>
        <authorList>
            <consortium name="The Broad Institute Genomics Platform"/>
            <consortium name="The Broad Institute Genome Sequencing Center for Infectious Disease"/>
            <person name="Wu L."/>
            <person name="Ma J."/>
        </authorList>
    </citation>
    <scope>NUCLEOTIDE SEQUENCE [LARGE SCALE GENOMIC DNA]</scope>
    <source>
        <strain evidence="2">CCUG 55854</strain>
    </source>
</reference>
<dbReference type="SUPFAM" id="SSF53335">
    <property type="entry name" value="S-adenosyl-L-methionine-dependent methyltransferases"/>
    <property type="match status" value="1"/>
</dbReference>
<dbReference type="PRINTS" id="PR00507">
    <property type="entry name" value="N12N6MTFRASE"/>
</dbReference>
<dbReference type="Gene3D" id="3.40.50.150">
    <property type="entry name" value="Vaccinia Virus protein VP39"/>
    <property type="match status" value="1"/>
</dbReference>
<keyword evidence="2" id="KW-1185">Reference proteome</keyword>
<comment type="caution">
    <text evidence="1">The sequence shown here is derived from an EMBL/GenBank/DDBJ whole genome shotgun (WGS) entry which is preliminary data.</text>
</comment>
<dbReference type="RefSeq" id="WP_162377028.1">
    <property type="nucleotide sequence ID" value="NZ_JBHTKN010000008.1"/>
</dbReference>
<evidence type="ECO:0000313" key="1">
    <source>
        <dbReference type="EMBL" id="MFD1043251.1"/>
    </source>
</evidence>
<dbReference type="GO" id="GO:0032259">
    <property type="term" value="P:methylation"/>
    <property type="evidence" value="ECO:0007669"/>
    <property type="project" value="UniProtKB-KW"/>
</dbReference>